<dbReference type="InterPro" id="IPR052019">
    <property type="entry name" value="F420H2_bilvrd_red/Heme_oxyg"/>
</dbReference>
<feature type="compositionally biased region" description="Low complexity" evidence="2">
    <location>
        <begin position="7"/>
        <end position="26"/>
    </location>
</feature>
<dbReference type="PANTHER" id="PTHR35176">
    <property type="entry name" value="HEME OXYGENASE HI_0854-RELATED"/>
    <property type="match status" value="1"/>
</dbReference>
<feature type="region of interest" description="Disordered" evidence="2">
    <location>
        <begin position="1"/>
        <end position="35"/>
    </location>
</feature>
<dbReference type="InterPro" id="IPR011576">
    <property type="entry name" value="Pyridox_Oxase_N"/>
</dbReference>
<name>A0ABV6W078_9ACTN</name>
<dbReference type="NCBIfam" id="TIGR03618">
    <property type="entry name" value="Rv1155_F420"/>
    <property type="match status" value="1"/>
</dbReference>
<evidence type="ECO:0000313" key="5">
    <source>
        <dbReference type="Proteomes" id="UP001592531"/>
    </source>
</evidence>
<dbReference type="PANTHER" id="PTHR35176:SF2">
    <property type="entry name" value="F420H(2)-DEPENDENT REDUCTASE RV1155"/>
    <property type="match status" value="1"/>
</dbReference>
<keyword evidence="1 4" id="KW-0560">Oxidoreductase</keyword>
<evidence type="ECO:0000259" key="3">
    <source>
        <dbReference type="Pfam" id="PF01243"/>
    </source>
</evidence>
<dbReference type="Proteomes" id="UP001592531">
    <property type="component" value="Unassembled WGS sequence"/>
</dbReference>
<proteinExistence type="predicted"/>
<dbReference type="EMBL" id="JBHFAB010000016">
    <property type="protein sequence ID" value="MFC1419203.1"/>
    <property type="molecule type" value="Genomic_DNA"/>
</dbReference>
<keyword evidence="5" id="KW-1185">Reference proteome</keyword>
<protein>
    <submittedName>
        <fullName evidence="4">PPOX class F420-dependent oxidoreductase</fullName>
        <ecNumber evidence="4">1.-.-.-</ecNumber>
    </submittedName>
</protein>
<sequence>MSTSQSQPQAATPEQAATQQQAATPDQAEREKPLRELIAQARGGALVTLKRDGRPQISNVSHAYDPATGLLRVSTSAGRAKVANLRRDPRASYYVTDADHRAYAVAEGTVELTPVASDPGDATVDELVEVYRSILGEHPDWDEYRAAMVADRRLVVRLAVERVYGSGGW</sequence>
<dbReference type="Pfam" id="PF01243">
    <property type="entry name" value="PNPOx_N"/>
    <property type="match status" value="1"/>
</dbReference>
<dbReference type="GO" id="GO:0016491">
    <property type="term" value="F:oxidoreductase activity"/>
    <property type="evidence" value="ECO:0007669"/>
    <property type="project" value="UniProtKB-KW"/>
</dbReference>
<gene>
    <name evidence="4" type="ORF">ACEZDE_21565</name>
</gene>
<dbReference type="InterPro" id="IPR012349">
    <property type="entry name" value="Split_barrel_FMN-bd"/>
</dbReference>
<organism evidence="4 5">
    <name type="scientific">Streptacidiphilus cavernicola</name>
    <dbReference type="NCBI Taxonomy" id="3342716"/>
    <lineage>
        <taxon>Bacteria</taxon>
        <taxon>Bacillati</taxon>
        <taxon>Actinomycetota</taxon>
        <taxon>Actinomycetes</taxon>
        <taxon>Kitasatosporales</taxon>
        <taxon>Streptomycetaceae</taxon>
        <taxon>Streptacidiphilus</taxon>
    </lineage>
</organism>
<evidence type="ECO:0000256" key="1">
    <source>
        <dbReference type="ARBA" id="ARBA00023002"/>
    </source>
</evidence>
<dbReference type="EC" id="1.-.-.-" evidence="4"/>
<dbReference type="InterPro" id="IPR019920">
    <property type="entry name" value="F420-binding_dom_put"/>
</dbReference>
<dbReference type="RefSeq" id="WP_380538275.1">
    <property type="nucleotide sequence ID" value="NZ_JBHFAB010000016.1"/>
</dbReference>
<evidence type="ECO:0000313" key="4">
    <source>
        <dbReference type="EMBL" id="MFC1419203.1"/>
    </source>
</evidence>
<evidence type="ECO:0000256" key="2">
    <source>
        <dbReference type="SAM" id="MobiDB-lite"/>
    </source>
</evidence>
<dbReference type="SUPFAM" id="SSF50475">
    <property type="entry name" value="FMN-binding split barrel"/>
    <property type="match status" value="1"/>
</dbReference>
<accession>A0ABV6W078</accession>
<comment type="caution">
    <text evidence="4">The sequence shown here is derived from an EMBL/GenBank/DDBJ whole genome shotgun (WGS) entry which is preliminary data.</text>
</comment>
<feature type="domain" description="Pyridoxamine 5'-phosphate oxidase N-terminal" evidence="3">
    <location>
        <begin position="34"/>
        <end position="164"/>
    </location>
</feature>
<reference evidence="4 5" key="1">
    <citation type="submission" date="2024-09" db="EMBL/GenBank/DDBJ databases">
        <authorList>
            <person name="Lee S.D."/>
        </authorList>
    </citation>
    <scope>NUCLEOTIDE SEQUENCE [LARGE SCALE GENOMIC DNA]</scope>
    <source>
        <strain evidence="4 5">N8-3</strain>
    </source>
</reference>
<dbReference type="Gene3D" id="2.30.110.10">
    <property type="entry name" value="Electron Transport, Fmn-binding Protein, Chain A"/>
    <property type="match status" value="1"/>
</dbReference>